<accession>A0AAD9RDD8</accession>
<evidence type="ECO:0000313" key="4">
    <source>
        <dbReference type="EMBL" id="KAK2577584.1"/>
    </source>
</evidence>
<dbReference type="Pfam" id="PF25597">
    <property type="entry name" value="SH3_retrovirus"/>
    <property type="match status" value="1"/>
</dbReference>
<reference evidence="4" key="1">
    <citation type="submission" date="2021-08" db="EMBL/GenBank/DDBJ databases">
        <authorList>
            <person name="Misof B."/>
            <person name="Oliver O."/>
            <person name="Podsiadlowski L."/>
            <person name="Donath A."/>
            <person name="Peters R."/>
            <person name="Mayer C."/>
            <person name="Rust J."/>
            <person name="Gunkel S."/>
            <person name="Lesny P."/>
            <person name="Martin S."/>
            <person name="Oeyen J.P."/>
            <person name="Petersen M."/>
            <person name="Panagiotis P."/>
            <person name="Wilbrandt J."/>
            <person name="Tanja T."/>
        </authorList>
    </citation>
    <scope>NUCLEOTIDE SEQUENCE</scope>
    <source>
        <strain evidence="4">GBR_01_08_01A</strain>
        <tissue evidence="4">Thorax + abdomen</tissue>
    </source>
</reference>
<dbReference type="InterPro" id="IPR043502">
    <property type="entry name" value="DNA/RNA_pol_sf"/>
</dbReference>
<dbReference type="EMBL" id="JAIFRP010004251">
    <property type="protein sequence ID" value="KAK2577584.1"/>
    <property type="molecule type" value="Genomic_DNA"/>
</dbReference>
<gene>
    <name evidence="4" type="ORF">KPH14_000901</name>
</gene>
<comment type="caution">
    <text evidence="4">The sequence shown here is derived from an EMBL/GenBank/DDBJ whole genome shotgun (WGS) entry which is preliminary data.</text>
</comment>
<proteinExistence type="predicted"/>
<evidence type="ECO:0000313" key="5">
    <source>
        <dbReference type="Proteomes" id="UP001258017"/>
    </source>
</evidence>
<feature type="non-terminal residue" evidence="4">
    <location>
        <position position="1"/>
    </location>
</feature>
<dbReference type="AlphaFoldDB" id="A0AAD9RDD8"/>
<dbReference type="PANTHER" id="PTHR11439:SF483">
    <property type="entry name" value="PEPTIDE SYNTHASE GLIP-LIKE, PUTATIVE (AFU_ORTHOLOGUE AFUA_3G12920)-RELATED"/>
    <property type="match status" value="1"/>
</dbReference>
<dbReference type="SUPFAM" id="SSF56672">
    <property type="entry name" value="DNA/RNA polymerases"/>
    <property type="match status" value="1"/>
</dbReference>
<evidence type="ECO:0008006" key="6">
    <source>
        <dbReference type="Google" id="ProtNLM"/>
    </source>
</evidence>
<name>A0AAD9RDD8_9HYME</name>
<dbReference type="InterPro" id="IPR013103">
    <property type="entry name" value="RVT_2"/>
</dbReference>
<dbReference type="Pfam" id="PF07727">
    <property type="entry name" value="RVT_2"/>
    <property type="match status" value="2"/>
</dbReference>
<evidence type="ECO:0000259" key="3">
    <source>
        <dbReference type="Pfam" id="PF25597"/>
    </source>
</evidence>
<dbReference type="GO" id="GO:0071897">
    <property type="term" value="P:DNA biosynthetic process"/>
    <property type="evidence" value="ECO:0007669"/>
    <property type="project" value="UniProtKB-ARBA"/>
</dbReference>
<reference evidence="4" key="2">
    <citation type="journal article" date="2023" name="Commun. Biol.">
        <title>Intrasexual cuticular hydrocarbon dimorphism in a wasp sheds light on hydrocarbon biosynthesis genes in Hymenoptera.</title>
        <authorList>
            <person name="Moris V.C."/>
            <person name="Podsiadlowski L."/>
            <person name="Martin S."/>
            <person name="Oeyen J.P."/>
            <person name="Donath A."/>
            <person name="Petersen M."/>
            <person name="Wilbrandt J."/>
            <person name="Misof B."/>
            <person name="Liedtke D."/>
            <person name="Thamm M."/>
            <person name="Scheiner R."/>
            <person name="Schmitt T."/>
            <person name="Niehuis O."/>
        </authorList>
    </citation>
    <scope>NUCLEOTIDE SEQUENCE</scope>
    <source>
        <strain evidence="4">GBR_01_08_01A</strain>
    </source>
</reference>
<feature type="domain" description="Retroviral polymerase SH3-like" evidence="3">
    <location>
        <begin position="107"/>
        <end position="162"/>
    </location>
</feature>
<feature type="compositionally biased region" description="Basic residues" evidence="1">
    <location>
        <begin position="216"/>
        <end position="233"/>
    </location>
</feature>
<evidence type="ECO:0000259" key="2">
    <source>
        <dbReference type="Pfam" id="PF07727"/>
    </source>
</evidence>
<feature type="region of interest" description="Disordered" evidence="1">
    <location>
        <begin position="169"/>
        <end position="233"/>
    </location>
</feature>
<organism evidence="4 5">
    <name type="scientific">Odynerus spinipes</name>
    <dbReference type="NCBI Taxonomy" id="1348599"/>
    <lineage>
        <taxon>Eukaryota</taxon>
        <taxon>Metazoa</taxon>
        <taxon>Ecdysozoa</taxon>
        <taxon>Arthropoda</taxon>
        <taxon>Hexapoda</taxon>
        <taxon>Insecta</taxon>
        <taxon>Pterygota</taxon>
        <taxon>Neoptera</taxon>
        <taxon>Endopterygota</taxon>
        <taxon>Hymenoptera</taxon>
        <taxon>Apocrita</taxon>
        <taxon>Aculeata</taxon>
        <taxon>Vespoidea</taxon>
        <taxon>Vespidae</taxon>
        <taxon>Eumeninae</taxon>
        <taxon>Odynerus</taxon>
    </lineage>
</organism>
<dbReference type="CDD" id="cd09272">
    <property type="entry name" value="RNase_HI_RT_Ty1"/>
    <property type="match status" value="1"/>
</dbReference>
<dbReference type="PANTHER" id="PTHR11439">
    <property type="entry name" value="GAG-POL-RELATED RETROTRANSPOSON"/>
    <property type="match status" value="1"/>
</dbReference>
<feature type="domain" description="Reverse transcriptase Ty1/copia-type" evidence="2">
    <location>
        <begin position="415"/>
        <end position="549"/>
    </location>
</feature>
<evidence type="ECO:0000256" key="1">
    <source>
        <dbReference type="SAM" id="MobiDB-lite"/>
    </source>
</evidence>
<dbReference type="Proteomes" id="UP001258017">
    <property type="component" value="Unassembled WGS sequence"/>
</dbReference>
<feature type="domain" description="Reverse transcriptase Ty1/copia-type" evidence="2">
    <location>
        <begin position="281"/>
        <end position="386"/>
    </location>
</feature>
<sequence length="768" mass="87413">MNGQVIITVRSTGSLYYIQTDEMALLAKDGHNENCIHSWHKRLGHRDPQAIKAMSSRNLADSIKIIDCNIIETGENRLYSKSVNDIPITLWNGVKPDMSDVHTFGMRVYAHVPKELRKKLDDKAKELRFIGYSEETKGYRLLDINNDKVTVSRDVRFVKENDKSVTIKLKHYEKNEEPNDLQSESTEEESTGEEGTSFYDAEEDLNSNTYTPMKRGQGRPRIVKTGSRGRPRKQYNMVPIENTEMEATSFAEVSTDEVIPNALAAEWHNAIDDEVMSILKYDVCDIVDRSQGINIIGSRMILTNKINADGTLNRRKARMVAKGCSQRPGFDYDQTFAPVARLSSIRFAVALAVKFGMKIHQLDVATAYLNSSLDVPIYMELPVLFQTGLMRISKSKTVESSIRSKAKEMLSLLKSENKVCRIRKAIYGLKQAGRQWNHTIDVSLKKLGLVASSADPCVYYKGNIKNLLLVIVYVDDTLIFSRSLDEIISTKTRLSERFELKDLGEVQYCLGIRFVKRKDEITLSQVGYINDLLNKYNMNYANPVSTPMEQGLKLNDEKESTQKLPFRELLGSLMYLAMATRPDIAYAVSHLSQFNNCFGKIHWNAAKRILRYLKGTTNYGLTYKANKEPIVGYVDADWGGSTKDRRSYTGFVYILSGAPILWKSRKQRTVALSSTEAEYMGISEASKEAIYWRKIIGELNLEDTGPITIYNDNLGAQKLTENNMYHRRTKHIDIRHHFVREVIENGQINIKYLCTERMVADVLTKALT</sequence>
<keyword evidence="5" id="KW-1185">Reference proteome</keyword>
<protein>
    <recommendedName>
        <fullName evidence="6">Reverse transcriptase Ty1/copia-type domain-containing protein</fullName>
    </recommendedName>
</protein>
<dbReference type="InterPro" id="IPR057670">
    <property type="entry name" value="SH3_retrovirus"/>
</dbReference>